<dbReference type="InParanoid" id="A0A3N4LU63"/>
<reference evidence="2 3" key="1">
    <citation type="journal article" date="2018" name="Nat. Ecol. Evol.">
        <title>Pezizomycetes genomes reveal the molecular basis of ectomycorrhizal truffle lifestyle.</title>
        <authorList>
            <person name="Murat C."/>
            <person name="Payen T."/>
            <person name="Noel B."/>
            <person name="Kuo A."/>
            <person name="Morin E."/>
            <person name="Chen J."/>
            <person name="Kohler A."/>
            <person name="Krizsan K."/>
            <person name="Balestrini R."/>
            <person name="Da Silva C."/>
            <person name="Montanini B."/>
            <person name="Hainaut M."/>
            <person name="Levati E."/>
            <person name="Barry K.W."/>
            <person name="Belfiori B."/>
            <person name="Cichocki N."/>
            <person name="Clum A."/>
            <person name="Dockter R.B."/>
            <person name="Fauchery L."/>
            <person name="Guy J."/>
            <person name="Iotti M."/>
            <person name="Le Tacon F."/>
            <person name="Lindquist E.A."/>
            <person name="Lipzen A."/>
            <person name="Malagnac F."/>
            <person name="Mello A."/>
            <person name="Molinier V."/>
            <person name="Miyauchi S."/>
            <person name="Poulain J."/>
            <person name="Riccioni C."/>
            <person name="Rubini A."/>
            <person name="Sitrit Y."/>
            <person name="Splivallo R."/>
            <person name="Traeger S."/>
            <person name="Wang M."/>
            <person name="Zifcakova L."/>
            <person name="Wipf D."/>
            <person name="Zambonelli A."/>
            <person name="Paolocci F."/>
            <person name="Nowrousian M."/>
            <person name="Ottonello S."/>
            <person name="Baldrian P."/>
            <person name="Spatafora J.W."/>
            <person name="Henrissat B."/>
            <person name="Nagy L.G."/>
            <person name="Aury J.M."/>
            <person name="Wincker P."/>
            <person name="Grigoriev I.V."/>
            <person name="Bonfante P."/>
            <person name="Martin F.M."/>
        </authorList>
    </citation>
    <scope>NUCLEOTIDE SEQUENCE [LARGE SCALE GENOMIC DNA]</scope>
    <source>
        <strain evidence="2 3">ATCC MYA-4762</strain>
    </source>
</reference>
<feature type="region of interest" description="Disordered" evidence="1">
    <location>
        <begin position="1"/>
        <end position="24"/>
    </location>
</feature>
<keyword evidence="3" id="KW-1185">Reference proteome</keyword>
<proteinExistence type="predicted"/>
<protein>
    <submittedName>
        <fullName evidence="2">Uncharacterized protein</fullName>
    </submittedName>
</protein>
<organism evidence="2 3">
    <name type="scientific">Terfezia boudieri ATCC MYA-4762</name>
    <dbReference type="NCBI Taxonomy" id="1051890"/>
    <lineage>
        <taxon>Eukaryota</taxon>
        <taxon>Fungi</taxon>
        <taxon>Dikarya</taxon>
        <taxon>Ascomycota</taxon>
        <taxon>Pezizomycotina</taxon>
        <taxon>Pezizomycetes</taxon>
        <taxon>Pezizales</taxon>
        <taxon>Pezizaceae</taxon>
        <taxon>Terfezia</taxon>
    </lineage>
</organism>
<feature type="compositionally biased region" description="Polar residues" evidence="1">
    <location>
        <begin position="1"/>
        <end position="10"/>
    </location>
</feature>
<dbReference type="Proteomes" id="UP000267821">
    <property type="component" value="Unassembled WGS sequence"/>
</dbReference>
<evidence type="ECO:0000313" key="3">
    <source>
        <dbReference type="Proteomes" id="UP000267821"/>
    </source>
</evidence>
<name>A0A3N4LU63_9PEZI</name>
<sequence length="130" mass="14924">MMLRSTSQKYHQYKPGGTNLPRPSATMSPYPFPFTICTLPPTFERAPLYVPRKLSLRPNGAHTKTTVRHQKPPTYLVLNETYKYIPVPAWQEPGQYPGEYSQSSAVRPPHTHRHITFARLHIRKSATIVL</sequence>
<dbReference type="EMBL" id="ML121540">
    <property type="protein sequence ID" value="RPB24752.1"/>
    <property type="molecule type" value="Genomic_DNA"/>
</dbReference>
<accession>A0A3N4LU63</accession>
<evidence type="ECO:0000256" key="1">
    <source>
        <dbReference type="SAM" id="MobiDB-lite"/>
    </source>
</evidence>
<gene>
    <name evidence="2" type="ORF">L211DRAFT_145809</name>
</gene>
<dbReference type="AlphaFoldDB" id="A0A3N4LU63"/>
<evidence type="ECO:0000313" key="2">
    <source>
        <dbReference type="EMBL" id="RPB24752.1"/>
    </source>
</evidence>